<dbReference type="EMBL" id="CP034234">
    <property type="protein sequence ID" value="AZK43517.1"/>
    <property type="molecule type" value="Genomic_DNA"/>
</dbReference>
<keyword evidence="1" id="KW-0812">Transmembrane</keyword>
<protein>
    <submittedName>
        <fullName evidence="2">Uncharacterized protein</fullName>
    </submittedName>
</protein>
<evidence type="ECO:0000256" key="1">
    <source>
        <dbReference type="SAM" id="Phobius"/>
    </source>
</evidence>
<evidence type="ECO:0000313" key="2">
    <source>
        <dbReference type="EMBL" id="AZK43517.1"/>
    </source>
</evidence>
<keyword evidence="1" id="KW-0472">Membrane</keyword>
<keyword evidence="3" id="KW-1185">Reference proteome</keyword>
<dbReference type="KEGG" id="eri:EEI45_00660"/>
<feature type="transmembrane region" description="Helical" evidence="1">
    <location>
        <begin position="112"/>
        <end position="130"/>
    </location>
</feature>
<reference evidence="2 3" key="1">
    <citation type="journal article" date="2020" name="Int. J. Syst. Evol. Microbiol.">
        <title>Description of Erysipelothrix piscisicarius sp. nov., an emergent fish pathogen, and assessment of virulence using a tiger barb (Puntigrus tetrazona) infection model.</title>
        <authorList>
            <person name="Pomaranski E.K."/>
            <person name="Griffin M.J."/>
            <person name="Camus A.C."/>
            <person name="Armwood A.R."/>
            <person name="Shelley J."/>
            <person name="Waldbieser G.C."/>
            <person name="LaFrentz B.R."/>
            <person name="Garcia J.C."/>
            <person name="Yanong R."/>
            <person name="Soto E."/>
        </authorList>
    </citation>
    <scope>NUCLEOTIDE SEQUENCE [LARGE SCALE GENOMIC DNA]</scope>
    <source>
        <strain evidence="2 3">15TAL0474</strain>
    </source>
</reference>
<dbReference type="Proteomes" id="UP000278804">
    <property type="component" value="Chromosome"/>
</dbReference>
<gene>
    <name evidence="2" type="ORF">EEI45_00660</name>
</gene>
<dbReference type="AlphaFoldDB" id="A0A3S8RL00"/>
<feature type="transmembrane region" description="Helical" evidence="1">
    <location>
        <begin position="6"/>
        <end position="23"/>
    </location>
</feature>
<name>A0A3S8RL00_9FIRM</name>
<keyword evidence="1" id="KW-1133">Transmembrane helix</keyword>
<sequence length="205" mass="23686">MYSVIVVLFSMIIGLEIISIILEKSINFKYVEKYDIYEILSGFIDKYQGPSFMIETDSKTFSYSYLQNKIYIENRKLAGSKYIKGVHEISHAVDSHTKITSTIFVMMPHIKIARWILIGIIMISNSVESIQTTPFISLYMALSILSVFNLIYIESKANILVKSFNNLGVDFCVMTYIWISFFLQIIWSVFFIILPIIIIKILSLL</sequence>
<proteinExistence type="predicted"/>
<organism evidence="2 3">
    <name type="scientific">Erysipelothrix piscisicarius</name>
    <dbReference type="NCBI Taxonomy" id="2485784"/>
    <lineage>
        <taxon>Bacteria</taxon>
        <taxon>Bacillati</taxon>
        <taxon>Bacillota</taxon>
        <taxon>Erysipelotrichia</taxon>
        <taxon>Erysipelotrichales</taxon>
        <taxon>Erysipelotrichaceae</taxon>
        <taxon>Erysipelothrix</taxon>
    </lineage>
</organism>
<feature type="transmembrane region" description="Helical" evidence="1">
    <location>
        <begin position="185"/>
        <end position="204"/>
    </location>
</feature>
<evidence type="ECO:0000313" key="3">
    <source>
        <dbReference type="Proteomes" id="UP000278804"/>
    </source>
</evidence>
<accession>A0A3S8RL00</accession>
<feature type="transmembrane region" description="Helical" evidence="1">
    <location>
        <begin position="136"/>
        <end position="152"/>
    </location>
</feature>